<name>A0A1A9UXY7_GLOAU</name>
<dbReference type="AlphaFoldDB" id="A0A1A9UXY7"/>
<dbReference type="EnsemblMetazoa" id="GAUT019367-RA">
    <property type="protein sequence ID" value="GAUT019367-PA"/>
    <property type="gene ID" value="GAUT019367"/>
</dbReference>
<evidence type="ECO:0000313" key="6">
    <source>
        <dbReference type="EnsemblMetazoa" id="GAUT019367-PA"/>
    </source>
</evidence>
<feature type="domain" description="PI31 proteasome regulator N-terminal" evidence="5">
    <location>
        <begin position="19"/>
        <end position="157"/>
    </location>
</feature>
<organism evidence="6 7">
    <name type="scientific">Glossina austeni</name>
    <name type="common">Savannah tsetse fly</name>
    <dbReference type="NCBI Taxonomy" id="7395"/>
    <lineage>
        <taxon>Eukaryota</taxon>
        <taxon>Metazoa</taxon>
        <taxon>Ecdysozoa</taxon>
        <taxon>Arthropoda</taxon>
        <taxon>Hexapoda</taxon>
        <taxon>Insecta</taxon>
        <taxon>Pterygota</taxon>
        <taxon>Neoptera</taxon>
        <taxon>Endopterygota</taxon>
        <taxon>Diptera</taxon>
        <taxon>Brachycera</taxon>
        <taxon>Muscomorpha</taxon>
        <taxon>Hippoboscoidea</taxon>
        <taxon>Glossinidae</taxon>
        <taxon>Glossina</taxon>
    </lineage>
</organism>
<evidence type="ECO:0000256" key="2">
    <source>
        <dbReference type="ARBA" id="ARBA00015575"/>
    </source>
</evidence>
<keyword evidence="3" id="KW-0647">Proteasome</keyword>
<dbReference type="InterPro" id="IPR021625">
    <property type="entry name" value="PI31_Prot_N"/>
</dbReference>
<protein>
    <recommendedName>
        <fullName evidence="2">Proteasome inhibitor PI31 subunit</fullName>
    </recommendedName>
</protein>
<dbReference type="GO" id="GO:0004866">
    <property type="term" value="F:endopeptidase inhibitor activity"/>
    <property type="evidence" value="ECO:0007669"/>
    <property type="project" value="InterPro"/>
</dbReference>
<dbReference type="STRING" id="7395.A0A1A9UXY7"/>
<dbReference type="Proteomes" id="UP000078200">
    <property type="component" value="Unassembled WGS sequence"/>
</dbReference>
<accession>A0A1A9UXY7</accession>
<keyword evidence="7" id="KW-1185">Reference proteome</keyword>
<dbReference type="GO" id="GO:0070628">
    <property type="term" value="F:proteasome binding"/>
    <property type="evidence" value="ECO:0007669"/>
    <property type="project" value="InterPro"/>
</dbReference>
<dbReference type="Pfam" id="PF11566">
    <property type="entry name" value="PI31_Prot_N"/>
    <property type="match status" value="1"/>
</dbReference>
<reference evidence="6" key="1">
    <citation type="submission" date="2020-05" db="UniProtKB">
        <authorList>
            <consortium name="EnsemblMetazoa"/>
        </authorList>
    </citation>
    <scope>IDENTIFICATION</scope>
    <source>
        <strain evidence="6">TTRI</strain>
    </source>
</reference>
<dbReference type="InterPro" id="IPR045128">
    <property type="entry name" value="PI31-like"/>
</dbReference>
<dbReference type="VEuPathDB" id="VectorBase:GAUT019367"/>
<evidence type="ECO:0000313" key="7">
    <source>
        <dbReference type="Proteomes" id="UP000078200"/>
    </source>
</evidence>
<comment type="similarity">
    <text evidence="1">Belongs to the proteasome inhibitor PI31 family.</text>
</comment>
<feature type="compositionally biased region" description="Polar residues" evidence="4">
    <location>
        <begin position="158"/>
        <end position="171"/>
    </location>
</feature>
<dbReference type="GO" id="GO:0000502">
    <property type="term" value="C:proteasome complex"/>
    <property type="evidence" value="ECO:0007669"/>
    <property type="project" value="UniProtKB-KW"/>
</dbReference>
<evidence type="ECO:0000259" key="5">
    <source>
        <dbReference type="Pfam" id="PF11566"/>
    </source>
</evidence>
<proteinExistence type="inferred from homology"/>
<evidence type="ECO:0000256" key="1">
    <source>
        <dbReference type="ARBA" id="ARBA00006405"/>
    </source>
</evidence>
<feature type="region of interest" description="Disordered" evidence="4">
    <location>
        <begin position="158"/>
        <end position="177"/>
    </location>
</feature>
<evidence type="ECO:0000256" key="4">
    <source>
        <dbReference type="SAM" id="MobiDB-lite"/>
    </source>
</evidence>
<sequence length="320" mass="36488">MSNPGDYFYGWDLLYKTIEKDINKKDDLLIALAHFVLTKYSQFRCIGLGEDKILMEDEEVSGSELLPDNWNTDENNYALRYIYDKQLYILLGLRTEDSLIITLLNVKPRKVSNICLSPEEIVNDIRGSITKMIPSASQLADRYRRELLEPVYQGQNKSITTQTNSTSTAIDQSDPLRNGMPMHPPVGQYHPVGVEPRPFSFPEVGRGDLYPLGRGGHGNLFPFPSHREFRVDTGSSGGMQPRFDPYGPQPVRNLRPNPNPDHLQPPNFVGDYFIYKCGSDDITSKLQDQNLILKARLLRVFRSYDVNKNSNSCRNRIKLS</sequence>
<evidence type="ECO:0000256" key="3">
    <source>
        <dbReference type="ARBA" id="ARBA00022942"/>
    </source>
</evidence>
<dbReference type="Gene3D" id="3.40.1000.30">
    <property type="match status" value="1"/>
</dbReference>
<dbReference type="PANTHER" id="PTHR13266:SF1">
    <property type="entry name" value="PROTEASOME INHIBITOR PI31 SUBUNIT"/>
    <property type="match status" value="1"/>
</dbReference>
<dbReference type="GO" id="GO:0043161">
    <property type="term" value="P:proteasome-mediated ubiquitin-dependent protein catabolic process"/>
    <property type="evidence" value="ECO:0007669"/>
    <property type="project" value="InterPro"/>
</dbReference>
<dbReference type="PANTHER" id="PTHR13266">
    <property type="entry name" value="PROTEASOME INHIBITOR"/>
    <property type="match status" value="1"/>
</dbReference>